<proteinExistence type="predicted"/>
<evidence type="ECO:0000313" key="2">
    <source>
        <dbReference type="EMBL" id="CAI2365366.1"/>
    </source>
</evidence>
<protein>
    <submittedName>
        <fullName evidence="2">Uncharacterized protein</fullName>
    </submittedName>
</protein>
<dbReference type="Proteomes" id="UP001295684">
    <property type="component" value="Unassembled WGS sequence"/>
</dbReference>
<evidence type="ECO:0000256" key="1">
    <source>
        <dbReference type="SAM" id="MobiDB-lite"/>
    </source>
</evidence>
<reference evidence="2" key="1">
    <citation type="submission" date="2023-07" db="EMBL/GenBank/DDBJ databases">
        <authorList>
            <consortium name="AG Swart"/>
            <person name="Singh M."/>
            <person name="Singh A."/>
            <person name="Seah K."/>
            <person name="Emmerich C."/>
        </authorList>
    </citation>
    <scope>NUCLEOTIDE SEQUENCE</scope>
    <source>
        <strain evidence="2">DP1</strain>
    </source>
</reference>
<name>A0AAD1UHH3_EUPCR</name>
<comment type="caution">
    <text evidence="2">The sequence shown here is derived from an EMBL/GenBank/DDBJ whole genome shotgun (WGS) entry which is preliminary data.</text>
</comment>
<accession>A0AAD1UHH3</accession>
<dbReference type="AlphaFoldDB" id="A0AAD1UHH3"/>
<keyword evidence="3" id="KW-1185">Reference proteome</keyword>
<organism evidence="2 3">
    <name type="scientific">Euplotes crassus</name>
    <dbReference type="NCBI Taxonomy" id="5936"/>
    <lineage>
        <taxon>Eukaryota</taxon>
        <taxon>Sar</taxon>
        <taxon>Alveolata</taxon>
        <taxon>Ciliophora</taxon>
        <taxon>Intramacronucleata</taxon>
        <taxon>Spirotrichea</taxon>
        <taxon>Hypotrichia</taxon>
        <taxon>Euplotida</taxon>
        <taxon>Euplotidae</taxon>
        <taxon>Moneuplotes</taxon>
    </lineage>
</organism>
<evidence type="ECO:0000313" key="3">
    <source>
        <dbReference type="Proteomes" id="UP001295684"/>
    </source>
</evidence>
<dbReference type="EMBL" id="CAMPGE010006512">
    <property type="protein sequence ID" value="CAI2365366.1"/>
    <property type="molecule type" value="Genomic_DNA"/>
</dbReference>
<feature type="region of interest" description="Disordered" evidence="1">
    <location>
        <begin position="16"/>
        <end position="42"/>
    </location>
</feature>
<sequence length="268" mass="30829">MRDIFASKQFKKVIHRNLQSTEKRPPLSPLPPKAHASHMKHKKNDKISKFQYVFEKDQETLQKIKMSSSRNKKCSHRTVKLAPTVKSELKASAFSRCSASIFRSIQKQDRSLSNAPANTIPILSNFQDLFHINNCQFQVKRENKGIRNKSTILREKPSSSLPVASSPLHTPSKYKENLVNQFSTIKKLKKNFFNFSESSTVTPESTPPTFSKGSMMFLKKLRVAKSKKAQHSFCVKMNKAKKANKIIQLKKRLMSDENRQEYNFPVLN</sequence>
<gene>
    <name evidence="2" type="ORF">ECRASSUSDP1_LOCUS6710</name>
</gene>